<sequence>MFGEIQVLNTMAIDLIQKGCNGEASEILSEAVSDLSKCVLSNREQQEGRDHAKNCMDGVSIYSADILAMNPSVENGDFFFHPFGFECVVATSDQEDDSLTNKDFSSCAITCLYNLGLCYHMEWFKYQKTSTDKLLCKALYFYRQAFSFTSDYTMRPQDPILQVLMAISTNAAHCSVKLADLDQFRYWNKYLGKILNFCQDRRKNHVGFFILTTQLNSYAIAAAAAA</sequence>
<accession>A0A7S2Y130</accession>
<evidence type="ECO:0000313" key="1">
    <source>
        <dbReference type="EMBL" id="CAD9939345.1"/>
    </source>
</evidence>
<reference evidence="1" key="1">
    <citation type="submission" date="2021-01" db="EMBL/GenBank/DDBJ databases">
        <authorList>
            <person name="Corre E."/>
            <person name="Pelletier E."/>
            <person name="Niang G."/>
            <person name="Scheremetjew M."/>
            <person name="Finn R."/>
            <person name="Kale V."/>
            <person name="Holt S."/>
            <person name="Cochrane G."/>
            <person name="Meng A."/>
            <person name="Brown T."/>
            <person name="Cohen L."/>
        </authorList>
    </citation>
    <scope>NUCLEOTIDE SEQUENCE</scope>
    <source>
        <strain evidence="1">CCMP125</strain>
    </source>
</reference>
<dbReference type="EMBL" id="HBHT01000166">
    <property type="protein sequence ID" value="CAD9939345.1"/>
    <property type="molecule type" value="Transcribed_RNA"/>
</dbReference>
<proteinExistence type="predicted"/>
<protein>
    <submittedName>
        <fullName evidence="1">Uncharacterized protein</fullName>
    </submittedName>
</protein>
<organism evidence="1">
    <name type="scientific">Entomoneis paludosa</name>
    <dbReference type="NCBI Taxonomy" id="265537"/>
    <lineage>
        <taxon>Eukaryota</taxon>
        <taxon>Sar</taxon>
        <taxon>Stramenopiles</taxon>
        <taxon>Ochrophyta</taxon>
        <taxon>Bacillariophyta</taxon>
        <taxon>Bacillariophyceae</taxon>
        <taxon>Bacillariophycidae</taxon>
        <taxon>Entomoneidaceae</taxon>
        <taxon>Entomoneis</taxon>
    </lineage>
</organism>
<dbReference type="AlphaFoldDB" id="A0A7S2Y130"/>
<name>A0A7S2Y130_9STRA</name>
<gene>
    <name evidence="1" type="ORF">APAL1065_LOCUS105</name>
</gene>